<comment type="caution">
    <text evidence="4">The sequence shown here is derived from an EMBL/GenBank/DDBJ whole genome shotgun (WGS) entry which is preliminary data.</text>
</comment>
<dbReference type="InterPro" id="IPR050223">
    <property type="entry name" value="D-isomer_2-hydroxyacid_DH"/>
</dbReference>
<dbReference type="Proteomes" id="UP001602370">
    <property type="component" value="Unassembled WGS sequence"/>
</dbReference>
<dbReference type="CDD" id="cd12167">
    <property type="entry name" value="2-Hacid_dh_8"/>
    <property type="match status" value="1"/>
</dbReference>
<keyword evidence="2" id="KW-0520">NAD</keyword>
<protein>
    <submittedName>
        <fullName evidence="4">Hydroxyacid dehydrogenase</fullName>
    </submittedName>
</protein>
<dbReference type="PANTHER" id="PTHR10996">
    <property type="entry name" value="2-HYDROXYACID DEHYDROGENASE-RELATED"/>
    <property type="match status" value="1"/>
</dbReference>
<keyword evidence="5" id="KW-1185">Reference proteome</keyword>
<dbReference type="PANTHER" id="PTHR10996:SF178">
    <property type="entry name" value="2-HYDROXYACID DEHYDROGENASE YGL185C-RELATED"/>
    <property type="match status" value="1"/>
</dbReference>
<name>A0ABW6XYS1_9ACTN</name>
<evidence type="ECO:0000256" key="1">
    <source>
        <dbReference type="ARBA" id="ARBA00023002"/>
    </source>
</evidence>
<dbReference type="InterPro" id="IPR036291">
    <property type="entry name" value="NAD(P)-bd_dom_sf"/>
</dbReference>
<evidence type="ECO:0000313" key="4">
    <source>
        <dbReference type="EMBL" id="MFF5922505.1"/>
    </source>
</evidence>
<dbReference type="PROSITE" id="PS00670">
    <property type="entry name" value="D_2_HYDROXYACID_DH_2"/>
    <property type="match status" value="1"/>
</dbReference>
<feature type="domain" description="D-isomer specific 2-hydroxyacid dehydrogenase NAD-binding" evidence="3">
    <location>
        <begin position="122"/>
        <end position="296"/>
    </location>
</feature>
<dbReference type="Pfam" id="PF02826">
    <property type="entry name" value="2-Hacid_dh_C"/>
    <property type="match status" value="1"/>
</dbReference>
<accession>A0ABW6XYS1</accession>
<keyword evidence="1" id="KW-0560">Oxidoreductase</keyword>
<dbReference type="EMBL" id="JBIBDZ010000010">
    <property type="protein sequence ID" value="MFF5922505.1"/>
    <property type="molecule type" value="Genomic_DNA"/>
</dbReference>
<evidence type="ECO:0000313" key="5">
    <source>
        <dbReference type="Proteomes" id="UP001602370"/>
    </source>
</evidence>
<proteinExistence type="predicted"/>
<dbReference type="SUPFAM" id="SSF51735">
    <property type="entry name" value="NAD(P)-binding Rossmann-fold domains"/>
    <property type="match status" value="1"/>
</dbReference>
<dbReference type="Gene3D" id="3.40.50.720">
    <property type="entry name" value="NAD(P)-binding Rossmann-like Domain"/>
    <property type="match status" value="2"/>
</dbReference>
<sequence>MAAATTTPNVLLVMEEERRADVYPAHVLEDIGRMARWHAPALTRDGLLRDPGVLEEVHVLLTGWGAPVLDAALLSRAPRLNAVMVAAGSVRHLTRPEFWARGIPIVSAAAANAVPVAEFSLAQILLGLKQVHRLAREVTVSRRFPHDPRVSGGYGSRVGLLGLGEIGRLVARHLQPLGVEVLACDPVIDPAAAGELGVRLAGLDELFASCDVVSVHAPLLPETEGLVGERLVALLPEGATLINTARGAVLNEPEVIGVLRDRPDLTAVLDVTWPEPPAPDSPLFTLPNVLLTPHLAGAMGRERARLGELVRDELGRLVRGEPLRHAVVPARASTRA</sequence>
<organism evidence="4 5">
    <name type="scientific">Streptomyces flavochromogenes</name>
    <dbReference type="NCBI Taxonomy" id="68199"/>
    <lineage>
        <taxon>Bacteria</taxon>
        <taxon>Bacillati</taxon>
        <taxon>Actinomycetota</taxon>
        <taxon>Actinomycetes</taxon>
        <taxon>Kitasatosporales</taxon>
        <taxon>Streptomycetaceae</taxon>
        <taxon>Streptomyces</taxon>
    </lineage>
</organism>
<gene>
    <name evidence="4" type="ORF">ACFY8C_29845</name>
</gene>
<dbReference type="InterPro" id="IPR029753">
    <property type="entry name" value="D-isomer_DH_CS"/>
</dbReference>
<dbReference type="RefSeq" id="WP_388309807.1">
    <property type="nucleotide sequence ID" value="NZ_JBIBDZ010000010.1"/>
</dbReference>
<dbReference type="InterPro" id="IPR006140">
    <property type="entry name" value="D-isomer_DH_NAD-bd"/>
</dbReference>
<evidence type="ECO:0000259" key="3">
    <source>
        <dbReference type="Pfam" id="PF02826"/>
    </source>
</evidence>
<evidence type="ECO:0000256" key="2">
    <source>
        <dbReference type="ARBA" id="ARBA00023027"/>
    </source>
</evidence>
<dbReference type="SUPFAM" id="SSF52283">
    <property type="entry name" value="Formate/glycerate dehydrogenase catalytic domain-like"/>
    <property type="match status" value="1"/>
</dbReference>
<reference evidence="4 5" key="1">
    <citation type="submission" date="2024-10" db="EMBL/GenBank/DDBJ databases">
        <title>The Natural Products Discovery Center: Release of the First 8490 Sequenced Strains for Exploring Actinobacteria Biosynthetic Diversity.</title>
        <authorList>
            <person name="Kalkreuter E."/>
            <person name="Kautsar S.A."/>
            <person name="Yang D."/>
            <person name="Bader C.D."/>
            <person name="Teijaro C.N."/>
            <person name="Fluegel L."/>
            <person name="Davis C.M."/>
            <person name="Simpson J.R."/>
            <person name="Lauterbach L."/>
            <person name="Steele A.D."/>
            <person name="Gui C."/>
            <person name="Meng S."/>
            <person name="Li G."/>
            <person name="Viehrig K."/>
            <person name="Ye F."/>
            <person name="Su P."/>
            <person name="Kiefer A.F."/>
            <person name="Nichols A."/>
            <person name="Cepeda A.J."/>
            <person name="Yan W."/>
            <person name="Fan B."/>
            <person name="Jiang Y."/>
            <person name="Adhikari A."/>
            <person name="Zheng C.-J."/>
            <person name="Schuster L."/>
            <person name="Cowan T.M."/>
            <person name="Smanski M.J."/>
            <person name="Chevrette M.G."/>
            <person name="De Carvalho L.P.S."/>
            <person name="Shen B."/>
        </authorList>
    </citation>
    <scope>NUCLEOTIDE SEQUENCE [LARGE SCALE GENOMIC DNA]</scope>
    <source>
        <strain evidence="4 5">NPDC012605</strain>
    </source>
</reference>